<evidence type="ECO:0000313" key="2">
    <source>
        <dbReference type="Proteomes" id="UP000254000"/>
    </source>
</evidence>
<accession>A0A369LT89</accession>
<reference evidence="1 2" key="1">
    <citation type="journal article" date="2018" name="Elife">
        <title>Discovery and characterization of a prevalent human gut bacterial enzyme sufficient for the inactivation of a family of plant toxins.</title>
        <authorList>
            <person name="Koppel N."/>
            <person name="Bisanz J.E."/>
            <person name="Pandelia M.E."/>
            <person name="Turnbaugh P.J."/>
            <person name="Balskus E.P."/>
        </authorList>
    </citation>
    <scope>NUCLEOTIDE SEQUENCE [LARGE SCALE GENOMIC DNA]</scope>
    <source>
        <strain evidence="1 2">3C</strain>
    </source>
</reference>
<dbReference type="AlphaFoldDB" id="A0A369LT89"/>
<sequence>MPSKKKVVLFLVEGPSDETAIRGPVNLLIQSSFNSDSASFHGDVTTAQIEYPTFYRIKDSIRDTVKTFVEDYLRDTNPGYKAKDIHCIVHIMDTDGAFIDDSMVVWPRMGRR</sequence>
<dbReference type="GeneID" id="78360872"/>
<dbReference type="RefSeq" id="WP_015539291.1">
    <property type="nucleotide sequence ID" value="NZ_CABMMS010000011.1"/>
</dbReference>
<name>A0A369LT89_9ACTN</name>
<dbReference type="EMBL" id="PPTS01000011">
    <property type="protein sequence ID" value="RDB61887.1"/>
    <property type="molecule type" value="Genomic_DNA"/>
</dbReference>
<keyword evidence="2" id="KW-1185">Reference proteome</keyword>
<protein>
    <submittedName>
        <fullName evidence="1">Uncharacterized protein</fullName>
    </submittedName>
</protein>
<organism evidence="1 2">
    <name type="scientific">Gordonibacter pamelaeae</name>
    <dbReference type="NCBI Taxonomy" id="471189"/>
    <lineage>
        <taxon>Bacteria</taxon>
        <taxon>Bacillati</taxon>
        <taxon>Actinomycetota</taxon>
        <taxon>Coriobacteriia</taxon>
        <taxon>Eggerthellales</taxon>
        <taxon>Eggerthellaceae</taxon>
        <taxon>Gordonibacter</taxon>
    </lineage>
</organism>
<comment type="caution">
    <text evidence="1">The sequence shown here is derived from an EMBL/GenBank/DDBJ whole genome shotgun (WGS) entry which is preliminary data.</text>
</comment>
<gene>
    <name evidence="1" type="ORF">C1877_14350</name>
</gene>
<dbReference type="Proteomes" id="UP000254000">
    <property type="component" value="Unassembled WGS sequence"/>
</dbReference>
<dbReference type="OrthoDB" id="2110614at2"/>
<proteinExistence type="predicted"/>
<evidence type="ECO:0000313" key="1">
    <source>
        <dbReference type="EMBL" id="RDB61887.1"/>
    </source>
</evidence>